<evidence type="ECO:0000313" key="2">
    <source>
        <dbReference type="EMBL" id="CAD6916367.1"/>
    </source>
</evidence>
<dbReference type="Proteomes" id="UP000077671">
    <property type="component" value="Unassembled WGS sequence"/>
</dbReference>
<protein>
    <submittedName>
        <fullName evidence="3">Uncharacterized protein</fullName>
    </submittedName>
</protein>
<feature type="compositionally biased region" description="Low complexity" evidence="1">
    <location>
        <begin position="170"/>
        <end position="181"/>
    </location>
</feature>
<proteinExistence type="predicted"/>
<gene>
    <name evidence="3" type="ORF">A4X03_0g2302</name>
    <name evidence="2" type="ORF">JKIAZH3_G5300</name>
</gene>
<feature type="region of interest" description="Disordered" evidence="1">
    <location>
        <begin position="418"/>
        <end position="450"/>
    </location>
</feature>
<dbReference type="CDD" id="cd03062">
    <property type="entry name" value="TRX_Fd_Sucrase"/>
    <property type="match status" value="1"/>
</dbReference>
<dbReference type="Pfam" id="PF06999">
    <property type="entry name" value="Suc_Fer-like"/>
    <property type="match status" value="1"/>
</dbReference>
<feature type="region of interest" description="Disordered" evidence="1">
    <location>
        <begin position="135"/>
        <end position="186"/>
    </location>
</feature>
<comment type="caution">
    <text evidence="3">The sequence shown here is derived from an EMBL/GenBank/DDBJ whole genome shotgun (WGS) entry which is preliminary data.</text>
</comment>
<dbReference type="EMBL" id="CAJHJG010001986">
    <property type="protein sequence ID" value="CAD6916367.1"/>
    <property type="molecule type" value="Genomic_DNA"/>
</dbReference>
<name>A0A177VHX8_9BASI</name>
<dbReference type="AlphaFoldDB" id="A0A177VHX8"/>
<dbReference type="InterPro" id="IPR009737">
    <property type="entry name" value="Aim32/Apd1-like"/>
</dbReference>
<dbReference type="Gene3D" id="3.40.30.10">
    <property type="entry name" value="Glutaredoxin"/>
    <property type="match status" value="1"/>
</dbReference>
<reference evidence="3" key="2">
    <citation type="journal article" date="2019" name="IMA Fungus">
        <title>Genome sequencing and comparison of five Tilletia species to identify candidate genes for the detection of regulated species infecting wheat.</title>
        <authorList>
            <person name="Nguyen H.D.T."/>
            <person name="Sultana T."/>
            <person name="Kesanakurti P."/>
            <person name="Hambleton S."/>
        </authorList>
    </citation>
    <scope>NUCLEOTIDE SEQUENCE</scope>
    <source>
        <strain evidence="3">DAOMC 238032</strain>
    </source>
</reference>
<dbReference type="PANTHER" id="PTHR31902:SF14">
    <property type="entry name" value="ACTIN PATCHES DISTAL PROTEIN 1"/>
    <property type="match status" value="1"/>
</dbReference>
<organism evidence="3 4">
    <name type="scientific">Tilletia caries</name>
    <name type="common">wheat bunt fungus</name>
    <dbReference type="NCBI Taxonomy" id="13290"/>
    <lineage>
        <taxon>Eukaryota</taxon>
        <taxon>Fungi</taxon>
        <taxon>Dikarya</taxon>
        <taxon>Basidiomycota</taxon>
        <taxon>Ustilaginomycotina</taxon>
        <taxon>Exobasidiomycetes</taxon>
        <taxon>Tilletiales</taxon>
        <taxon>Tilletiaceae</taxon>
        <taxon>Tilletia</taxon>
    </lineage>
</organism>
<dbReference type="Proteomes" id="UP000836402">
    <property type="component" value="Unassembled WGS sequence"/>
</dbReference>
<accession>A0A177VHX8</accession>
<keyword evidence="5" id="KW-1185">Reference proteome</keyword>
<evidence type="ECO:0000256" key="1">
    <source>
        <dbReference type="SAM" id="MobiDB-lite"/>
    </source>
</evidence>
<evidence type="ECO:0000313" key="3">
    <source>
        <dbReference type="EMBL" id="KAE8262631.1"/>
    </source>
</evidence>
<dbReference type="PANTHER" id="PTHR31902">
    <property type="entry name" value="ACTIN PATCHES DISTAL PROTEIN 1"/>
    <property type="match status" value="1"/>
</dbReference>
<feature type="compositionally biased region" description="Low complexity" evidence="1">
    <location>
        <begin position="137"/>
        <end position="147"/>
    </location>
</feature>
<sequence length="465" mass="51431">MSSTPLAPLSAHDEGKLRSLGIPLCAHVQACLDCPNPCADDADGDRPDYLSPNLLRLWAKQDIDLSPEPLLTIAHPTPFRSHVLISTEGRKDWDREISDRKGSLAQTFEKFAERDKELDSLAQTFEKVAVQDKELDQAQQQQQQQQQKELPEGIWNNTDTEPPTRVLYQNSSHHSTSSHNTNEADEPNHTILLFPHFQLVTNVPAPTPDGANEEVIRAVWDTYFRGGLSGGGEEEEEELKRRWRLEVIRKQGVRRWVLPYRAVVLLCSHKKRDARCSIAAALLSSALRSHAEEAGWTVDERNSESSLVGHDSSPLDSWGALPAEGEGKEVKWRRMAARGEGPDDDGGEGTLGIFHISHIGGHKYSGNVIVYFPTGAGVWYGRVSPVRDTKAVFEKTIRQGIIIPEFLRAGINLVRETAPSSANGSGSSGEAGAQQEQQAGTGTIVSGTRDQLLRQDVPRRSLVQW</sequence>
<evidence type="ECO:0000313" key="5">
    <source>
        <dbReference type="Proteomes" id="UP000836402"/>
    </source>
</evidence>
<evidence type="ECO:0000313" key="4">
    <source>
        <dbReference type="Proteomes" id="UP000077671"/>
    </source>
</evidence>
<reference evidence="3" key="1">
    <citation type="submission" date="2016-04" db="EMBL/GenBank/DDBJ databases">
        <authorList>
            <person name="Nguyen H.D."/>
            <person name="Kesanakurti P."/>
            <person name="Cullis J."/>
            <person name="Levesque C.A."/>
            <person name="Hambleton S."/>
        </authorList>
    </citation>
    <scope>NUCLEOTIDE SEQUENCE</scope>
    <source>
        <strain evidence="3">DAOMC 238032</strain>
    </source>
</reference>
<reference evidence="2" key="3">
    <citation type="submission" date="2020-10" db="EMBL/GenBank/DDBJ databases">
        <authorList>
            <person name="Sedaghatjoo S."/>
        </authorList>
    </citation>
    <scope>NUCLEOTIDE SEQUENCE</scope>
    <source>
        <strain evidence="2">AZH3</strain>
    </source>
</reference>
<feature type="compositionally biased region" description="Low complexity" evidence="1">
    <location>
        <begin position="420"/>
        <end position="440"/>
    </location>
</feature>
<dbReference type="EMBL" id="LWDD02000217">
    <property type="protein sequence ID" value="KAE8262631.1"/>
    <property type="molecule type" value="Genomic_DNA"/>
</dbReference>
<feature type="region of interest" description="Disordered" evidence="1">
    <location>
        <begin position="300"/>
        <end position="320"/>
    </location>
</feature>